<organism evidence="19 20">
    <name type="scientific">Hyphomonas atlantica</name>
    <dbReference type="NCBI Taxonomy" id="1280948"/>
    <lineage>
        <taxon>Bacteria</taxon>
        <taxon>Pseudomonadati</taxon>
        <taxon>Pseudomonadota</taxon>
        <taxon>Alphaproteobacteria</taxon>
        <taxon>Hyphomonadales</taxon>
        <taxon>Hyphomonadaceae</taxon>
        <taxon>Hyphomonas</taxon>
    </lineage>
</organism>
<dbReference type="InterPro" id="IPR037115">
    <property type="entry name" value="Sirohaem_synt_dimer_dom_sf"/>
</dbReference>
<dbReference type="Pfam" id="PF00590">
    <property type="entry name" value="TP_methylase"/>
    <property type="match status" value="1"/>
</dbReference>
<keyword evidence="7" id="KW-0560">Oxidoreductase</keyword>
<dbReference type="FunFam" id="3.30.950.10:FF:000001">
    <property type="entry name" value="Siroheme synthase"/>
    <property type="match status" value="1"/>
</dbReference>
<dbReference type="FunFam" id="3.40.1010.10:FF:000001">
    <property type="entry name" value="Siroheme synthase"/>
    <property type="match status" value="1"/>
</dbReference>
<dbReference type="Gene3D" id="3.30.160.110">
    <property type="entry name" value="Siroheme synthase, domain 2"/>
    <property type="match status" value="1"/>
</dbReference>
<evidence type="ECO:0000256" key="1">
    <source>
        <dbReference type="ARBA" id="ARBA00005010"/>
    </source>
</evidence>
<dbReference type="SUPFAM" id="SSF53790">
    <property type="entry name" value="Tetrapyrrole methylase"/>
    <property type="match status" value="1"/>
</dbReference>
<reference evidence="19 20" key="1">
    <citation type="journal article" date="2014" name="Antonie Van Leeuwenhoek">
        <title>Hyphomonas beringensis sp. nov. and Hyphomonas chukchiensis sp. nov., isolated from surface seawater of the Bering Sea and Chukchi Sea.</title>
        <authorList>
            <person name="Li C."/>
            <person name="Lai Q."/>
            <person name="Li G."/>
            <person name="Dong C."/>
            <person name="Wang J."/>
            <person name="Liao Y."/>
            <person name="Shao Z."/>
        </authorList>
    </citation>
    <scope>NUCLEOTIDE SEQUENCE [LARGE SCALE GENOMIC DNA]</scope>
    <source>
        <strain evidence="19 20">22II1-22F38</strain>
    </source>
</reference>
<keyword evidence="9" id="KW-0456">Lyase</keyword>
<dbReference type="Pfam" id="PF13241">
    <property type="entry name" value="NAD_binding_7"/>
    <property type="match status" value="1"/>
</dbReference>
<name>A0A059DY70_9PROT</name>
<dbReference type="eggNOG" id="COG1648">
    <property type="taxonomic scope" value="Bacteria"/>
</dbReference>
<evidence type="ECO:0000259" key="18">
    <source>
        <dbReference type="Pfam" id="PF10414"/>
    </source>
</evidence>
<evidence type="ECO:0000313" key="20">
    <source>
        <dbReference type="Proteomes" id="UP000024547"/>
    </source>
</evidence>
<sequence>MRSARMRQFPAFFNMDDARVVVFGGGEEARRKVRLLAKTPAQITVIIGKDIDPGFAEEFAGRITIAPQSEAGPALDIARFAIVACRIDENTERSITWARQYGVPLNVVDRPELCDFTVPSILDRGEIVAAVASGGSAPVLAKSVRAKLEGLLPARIGDLAELAGRMRDEVKERLPNAGERRQFWESVLNGKAAELAYAGEIEAAEQAMRDALNGRRAQGVVHLVGAGPGDPELLTLKALRLLQEADIVYFDRLVSDEILTLIRRDADRVPVGKSKGDHSVPQEEIHEMLIRSARDGKRVVRLKGGDPFIFGRGGEEMEAVLAAGVEAFVVPGISSALGCAAQAGVPLTHRDHAQSLTFVTGHAKSGGVPDLDWESLAKPNQTVTVFMGVGTAAAITDKLIEAGRAPDTPVAVIENGTRRDEIQVFGILAELPDLITDNGIKGPALLIIGKVAGLPFASGTIAQANPVQQETFA</sequence>
<dbReference type="PANTHER" id="PTHR45790">
    <property type="entry name" value="SIROHEME SYNTHASE-RELATED"/>
    <property type="match status" value="1"/>
</dbReference>
<proteinExistence type="inferred from homology"/>
<dbReference type="InterPro" id="IPR000878">
    <property type="entry name" value="4pyrrol_Mease"/>
</dbReference>
<comment type="pathway">
    <text evidence="14">Cofactor biosynthesis; adenosylcobalamin biosynthesis; precorrin-2 from uroporphyrinogen III: step 1/1.</text>
</comment>
<dbReference type="PROSITE" id="PS00839">
    <property type="entry name" value="SUMT_1"/>
    <property type="match status" value="1"/>
</dbReference>
<comment type="caution">
    <text evidence="19">The sequence shown here is derived from an EMBL/GenBank/DDBJ whole genome shotgun (WGS) entry which is preliminary data.</text>
</comment>
<keyword evidence="3" id="KW-0169">Cobalamin biosynthesis</keyword>
<comment type="catalytic activity">
    <reaction evidence="13">
        <text>precorrin-2 + NAD(+) = sirohydrochlorin + NADH + 2 H(+)</text>
        <dbReference type="Rhea" id="RHEA:15613"/>
        <dbReference type="ChEBI" id="CHEBI:15378"/>
        <dbReference type="ChEBI" id="CHEBI:57540"/>
        <dbReference type="ChEBI" id="CHEBI:57945"/>
        <dbReference type="ChEBI" id="CHEBI:58351"/>
        <dbReference type="ChEBI" id="CHEBI:58827"/>
        <dbReference type="EC" id="1.3.1.76"/>
    </reaction>
</comment>
<dbReference type="InterPro" id="IPR019478">
    <property type="entry name" value="Sirohaem_synthase_dimer_dom"/>
</dbReference>
<evidence type="ECO:0000256" key="12">
    <source>
        <dbReference type="ARBA" id="ARBA00025705"/>
    </source>
</evidence>
<evidence type="ECO:0000256" key="13">
    <source>
        <dbReference type="ARBA" id="ARBA00047561"/>
    </source>
</evidence>
<evidence type="ECO:0000259" key="17">
    <source>
        <dbReference type="Pfam" id="PF00590"/>
    </source>
</evidence>
<dbReference type="PANTHER" id="PTHR45790:SF1">
    <property type="entry name" value="SIROHEME SYNTHASE"/>
    <property type="match status" value="1"/>
</dbReference>
<evidence type="ECO:0000256" key="2">
    <source>
        <dbReference type="ARBA" id="ARBA00005879"/>
    </source>
</evidence>
<evidence type="ECO:0000256" key="6">
    <source>
        <dbReference type="ARBA" id="ARBA00022691"/>
    </source>
</evidence>
<dbReference type="PIRSF" id="PIRSF036426">
    <property type="entry name" value="Sirohaem_synth"/>
    <property type="match status" value="1"/>
</dbReference>
<dbReference type="AlphaFoldDB" id="A0A059DY70"/>
<dbReference type="InterPro" id="IPR006366">
    <property type="entry name" value="CobA/CysG_C"/>
</dbReference>
<dbReference type="InterPro" id="IPR050161">
    <property type="entry name" value="Siro_Cobalamin_biosynth"/>
</dbReference>
<dbReference type="InterPro" id="IPR014776">
    <property type="entry name" value="4pyrrole_Mease_sub2"/>
</dbReference>
<dbReference type="GO" id="GO:0004851">
    <property type="term" value="F:uroporphyrin-III C-methyltransferase activity"/>
    <property type="evidence" value="ECO:0007669"/>
    <property type="project" value="InterPro"/>
</dbReference>
<dbReference type="STRING" id="1280948.HY36_09145"/>
<evidence type="ECO:0000313" key="19">
    <source>
        <dbReference type="EMBL" id="KCZ58533.1"/>
    </source>
</evidence>
<evidence type="ECO:0000256" key="11">
    <source>
        <dbReference type="ARBA" id="ARBA00023268"/>
    </source>
</evidence>
<dbReference type="Proteomes" id="UP000024547">
    <property type="component" value="Unassembled WGS sequence"/>
</dbReference>
<feature type="active site" description="Proton donor" evidence="15">
    <location>
        <position position="273"/>
    </location>
</feature>
<comment type="similarity">
    <text evidence="2 16">Belongs to the precorrin methyltransferase family.</text>
</comment>
<dbReference type="SUPFAM" id="SSF75615">
    <property type="entry name" value="Siroheme synthase middle domains-like"/>
    <property type="match status" value="1"/>
</dbReference>
<dbReference type="GO" id="GO:0019354">
    <property type="term" value="P:siroheme biosynthetic process"/>
    <property type="evidence" value="ECO:0007669"/>
    <property type="project" value="UniProtKB-UniPathway"/>
</dbReference>
<dbReference type="InterPro" id="IPR003043">
    <property type="entry name" value="Uropor_MeTrfase_CS"/>
</dbReference>
<evidence type="ECO:0000256" key="7">
    <source>
        <dbReference type="ARBA" id="ARBA00023002"/>
    </source>
</evidence>
<dbReference type="GO" id="GO:0043115">
    <property type="term" value="F:precorrin-2 dehydrogenase activity"/>
    <property type="evidence" value="ECO:0007669"/>
    <property type="project" value="UniProtKB-EC"/>
</dbReference>
<comment type="pathway">
    <text evidence="1">Porphyrin-containing compound metabolism; siroheme biosynthesis; sirohydrochlorin from precorrin-2: step 1/1.</text>
</comment>
<dbReference type="UniPathway" id="UPA00262">
    <property type="reaction ID" value="UER00211"/>
</dbReference>
<dbReference type="InterPro" id="IPR012409">
    <property type="entry name" value="Sirohaem_synth"/>
</dbReference>
<evidence type="ECO:0000256" key="5">
    <source>
        <dbReference type="ARBA" id="ARBA00022679"/>
    </source>
</evidence>
<keyword evidence="20" id="KW-1185">Reference proteome</keyword>
<dbReference type="GO" id="GO:0032259">
    <property type="term" value="P:methylation"/>
    <property type="evidence" value="ECO:0007669"/>
    <property type="project" value="UniProtKB-KW"/>
</dbReference>
<dbReference type="PATRIC" id="fig|1280948.3.peg.2947"/>
<dbReference type="Gene3D" id="1.10.8.210">
    <property type="entry name" value="Sirohaem synthase, dimerisation domain"/>
    <property type="match status" value="1"/>
</dbReference>
<dbReference type="NCBIfam" id="TIGR01470">
    <property type="entry name" value="cysG_Nterm"/>
    <property type="match status" value="1"/>
</dbReference>
<dbReference type="InterPro" id="IPR014777">
    <property type="entry name" value="4pyrrole_Mease_sub1"/>
</dbReference>
<keyword evidence="5 16" id="KW-0808">Transferase</keyword>
<dbReference type="Gene3D" id="3.40.1010.10">
    <property type="entry name" value="Cobalt-precorrin-4 Transmethylase, Domain 1"/>
    <property type="match status" value="1"/>
</dbReference>
<dbReference type="InterPro" id="IPR006367">
    <property type="entry name" value="Sirohaem_synthase_N"/>
</dbReference>
<evidence type="ECO:0000256" key="9">
    <source>
        <dbReference type="ARBA" id="ARBA00023239"/>
    </source>
</evidence>
<keyword evidence="8" id="KW-0520">NAD</keyword>
<evidence type="ECO:0000256" key="15">
    <source>
        <dbReference type="PIRSR" id="PIRSR036426-1"/>
    </source>
</evidence>
<keyword evidence="6" id="KW-0949">S-adenosyl-L-methionine</keyword>
<accession>A0A059DY70</accession>
<feature type="domain" description="Tetrapyrrole methylase" evidence="17">
    <location>
        <begin position="221"/>
        <end position="431"/>
    </location>
</feature>
<dbReference type="NCBIfam" id="TIGR01469">
    <property type="entry name" value="cobA_cysG_Cterm"/>
    <property type="match status" value="1"/>
</dbReference>
<dbReference type="GO" id="GO:0051266">
    <property type="term" value="F:sirohydrochlorin ferrochelatase activity"/>
    <property type="evidence" value="ECO:0007669"/>
    <property type="project" value="InterPro"/>
</dbReference>
<evidence type="ECO:0000256" key="3">
    <source>
        <dbReference type="ARBA" id="ARBA00022573"/>
    </source>
</evidence>
<dbReference type="PROSITE" id="PS00840">
    <property type="entry name" value="SUMT_2"/>
    <property type="match status" value="1"/>
</dbReference>
<dbReference type="EMBL" id="AWFH01000056">
    <property type="protein sequence ID" value="KCZ58533.1"/>
    <property type="molecule type" value="Genomic_DNA"/>
</dbReference>
<protein>
    <submittedName>
        <fullName evidence="19">Uncharacterized protein</fullName>
    </submittedName>
</protein>
<gene>
    <name evidence="19" type="ORF">HY36_09145</name>
</gene>
<dbReference type="SUPFAM" id="SSF51735">
    <property type="entry name" value="NAD(P)-binding Rossmann-fold domains"/>
    <property type="match status" value="1"/>
</dbReference>
<evidence type="ECO:0000256" key="4">
    <source>
        <dbReference type="ARBA" id="ARBA00022603"/>
    </source>
</evidence>
<keyword evidence="11" id="KW-0511">Multifunctional enzyme</keyword>
<dbReference type="GO" id="GO:0009236">
    <property type="term" value="P:cobalamin biosynthetic process"/>
    <property type="evidence" value="ECO:0007669"/>
    <property type="project" value="UniProtKB-KW"/>
</dbReference>
<dbReference type="eggNOG" id="COG0007">
    <property type="taxonomic scope" value="Bacteria"/>
</dbReference>
<keyword evidence="10" id="KW-0627">Porphyrin biosynthesis</keyword>
<dbReference type="Pfam" id="PF10414">
    <property type="entry name" value="CysG_dimeriser"/>
    <property type="match status" value="1"/>
</dbReference>
<dbReference type="InterPro" id="IPR036291">
    <property type="entry name" value="NAD(P)-bd_dom_sf"/>
</dbReference>
<feature type="active site" description="Proton acceptor" evidence="15">
    <location>
        <position position="251"/>
    </location>
</feature>
<comment type="pathway">
    <text evidence="12">Porphyrin-containing compound metabolism; siroheme biosynthesis; precorrin-2 from uroporphyrinogen III: step 1/1.</text>
</comment>
<dbReference type="Gene3D" id="3.40.50.720">
    <property type="entry name" value="NAD(P)-binding Rossmann-like Domain"/>
    <property type="match status" value="1"/>
</dbReference>
<evidence type="ECO:0000256" key="16">
    <source>
        <dbReference type="RuleBase" id="RU003960"/>
    </source>
</evidence>
<dbReference type="NCBIfam" id="NF004790">
    <property type="entry name" value="PRK06136.1"/>
    <property type="match status" value="1"/>
</dbReference>
<evidence type="ECO:0000256" key="14">
    <source>
        <dbReference type="ARBA" id="ARBA00060548"/>
    </source>
</evidence>
<dbReference type="Gene3D" id="3.30.950.10">
    <property type="entry name" value="Methyltransferase, Cobalt-precorrin-4 Transmethylase, Domain 2"/>
    <property type="match status" value="1"/>
</dbReference>
<dbReference type="InterPro" id="IPR035996">
    <property type="entry name" value="4pyrrol_Methylase_sf"/>
</dbReference>
<keyword evidence="4 16" id="KW-0489">Methyltransferase</keyword>
<dbReference type="CDD" id="cd11642">
    <property type="entry name" value="SUMT"/>
    <property type="match status" value="1"/>
</dbReference>
<evidence type="ECO:0000256" key="10">
    <source>
        <dbReference type="ARBA" id="ARBA00023244"/>
    </source>
</evidence>
<dbReference type="NCBIfam" id="NF007922">
    <property type="entry name" value="PRK10637.1"/>
    <property type="match status" value="1"/>
</dbReference>
<evidence type="ECO:0000256" key="8">
    <source>
        <dbReference type="ARBA" id="ARBA00023027"/>
    </source>
</evidence>
<dbReference type="GO" id="GO:0051287">
    <property type="term" value="F:NAD binding"/>
    <property type="evidence" value="ECO:0007669"/>
    <property type="project" value="InterPro"/>
</dbReference>
<feature type="domain" description="Sirohaem synthase dimerisation" evidence="18">
    <location>
        <begin position="155"/>
        <end position="212"/>
    </location>
</feature>